<dbReference type="Pfam" id="PF01325">
    <property type="entry name" value="Fe_dep_repress"/>
    <property type="match status" value="1"/>
</dbReference>
<comment type="function">
    <text evidence="12">In the presence of manganese, represses expression of mntH and mntS. Up-regulates expression of mntP.</text>
</comment>
<evidence type="ECO:0000313" key="15">
    <source>
        <dbReference type="EMBL" id="SHG75753.1"/>
    </source>
</evidence>
<evidence type="ECO:0000256" key="7">
    <source>
        <dbReference type="ARBA" id="ARBA00023015"/>
    </source>
</evidence>
<keyword evidence="11" id="KW-0464">Manganese</keyword>
<accession>A0A1M5MGB1</accession>
<dbReference type="Gene3D" id="1.10.10.10">
    <property type="entry name" value="Winged helix-like DNA-binding domain superfamily/Winged helix DNA-binding domain"/>
    <property type="match status" value="1"/>
</dbReference>
<dbReference type="InterPro" id="IPR022687">
    <property type="entry name" value="HTH_DTXR"/>
</dbReference>
<dbReference type="InterPro" id="IPR001367">
    <property type="entry name" value="Fe_dep_repressor"/>
</dbReference>
<keyword evidence="10" id="KW-0804">Transcription</keyword>
<evidence type="ECO:0000259" key="14">
    <source>
        <dbReference type="PROSITE" id="PS50944"/>
    </source>
</evidence>
<evidence type="ECO:0000256" key="2">
    <source>
        <dbReference type="ARBA" id="ARBA00007871"/>
    </source>
</evidence>
<evidence type="ECO:0000256" key="4">
    <source>
        <dbReference type="ARBA" id="ARBA00022386"/>
    </source>
</evidence>
<evidence type="ECO:0000256" key="3">
    <source>
        <dbReference type="ARBA" id="ARBA00011738"/>
    </source>
</evidence>
<evidence type="ECO:0000256" key="1">
    <source>
        <dbReference type="ARBA" id="ARBA00004496"/>
    </source>
</evidence>
<dbReference type="InterPro" id="IPR007167">
    <property type="entry name" value="Fe-transptr_FeoA-like"/>
</dbReference>
<dbReference type="Gene3D" id="2.30.30.90">
    <property type="match status" value="1"/>
</dbReference>
<dbReference type="EMBL" id="FQWL01000003">
    <property type="protein sequence ID" value="SHG75753.1"/>
    <property type="molecule type" value="Genomic_DNA"/>
</dbReference>
<dbReference type="PANTHER" id="PTHR33238:SF11">
    <property type="entry name" value="TRANSCRIPTIONAL REGULATOR MNTR"/>
    <property type="match status" value="1"/>
</dbReference>
<keyword evidence="5" id="KW-0963">Cytoplasm</keyword>
<proteinExistence type="inferred from homology"/>
<name>A0A1M5MGB1_9FLAO</name>
<keyword evidence="6" id="KW-0678">Repressor</keyword>
<dbReference type="InterPro" id="IPR036388">
    <property type="entry name" value="WH-like_DNA-bd_sf"/>
</dbReference>
<dbReference type="InterPro" id="IPR038157">
    <property type="entry name" value="FeoA_core_dom"/>
</dbReference>
<dbReference type="SUPFAM" id="SSF46785">
    <property type="entry name" value="Winged helix' DNA-binding domain"/>
    <property type="match status" value="1"/>
</dbReference>
<evidence type="ECO:0000256" key="13">
    <source>
        <dbReference type="ARBA" id="ARBA00032593"/>
    </source>
</evidence>
<dbReference type="GO" id="GO:0005737">
    <property type="term" value="C:cytoplasm"/>
    <property type="evidence" value="ECO:0007669"/>
    <property type="project" value="UniProtKB-SubCell"/>
</dbReference>
<dbReference type="SMART" id="SM00899">
    <property type="entry name" value="FeoA"/>
    <property type="match status" value="1"/>
</dbReference>
<reference evidence="16" key="1">
    <citation type="submission" date="2016-11" db="EMBL/GenBank/DDBJ databases">
        <authorList>
            <person name="Varghese N."/>
            <person name="Submissions S."/>
        </authorList>
    </citation>
    <scope>NUCLEOTIDE SEQUENCE [LARGE SCALE GENOMIC DNA]</scope>
    <source>
        <strain evidence="16">DSM 22638</strain>
    </source>
</reference>
<dbReference type="Proteomes" id="UP000184532">
    <property type="component" value="Unassembled WGS sequence"/>
</dbReference>
<dbReference type="PANTHER" id="PTHR33238">
    <property type="entry name" value="IRON (METAL) DEPENDENT REPRESSOR, DTXR FAMILY"/>
    <property type="match status" value="1"/>
</dbReference>
<evidence type="ECO:0000256" key="11">
    <source>
        <dbReference type="ARBA" id="ARBA00023211"/>
    </source>
</evidence>
<dbReference type="SUPFAM" id="SSF47979">
    <property type="entry name" value="Iron-dependent repressor protein, dimerization domain"/>
    <property type="match status" value="1"/>
</dbReference>
<evidence type="ECO:0000313" key="16">
    <source>
        <dbReference type="Proteomes" id="UP000184532"/>
    </source>
</evidence>
<comment type="subcellular location">
    <subcellularLocation>
        <location evidence="1">Cytoplasm</location>
    </subcellularLocation>
</comment>
<keyword evidence="8" id="KW-0238">DNA-binding</keyword>
<gene>
    <name evidence="15" type="ORF">SAMN04488116_2413</name>
</gene>
<dbReference type="InterPro" id="IPR036421">
    <property type="entry name" value="Fe_dep_repressor_sf"/>
</dbReference>
<feature type="domain" description="HTH dtxR-type" evidence="14">
    <location>
        <begin position="7"/>
        <end position="69"/>
    </location>
</feature>
<dbReference type="GO" id="GO:0046983">
    <property type="term" value="F:protein dimerization activity"/>
    <property type="evidence" value="ECO:0007669"/>
    <property type="project" value="InterPro"/>
</dbReference>
<sequence length="224" mass="25363">MTNLFLMTRSEENYIKTIFHLGGSDSVPVATNAIAEQMETKPSSVTDMAKKLADKGLVHYKKYQGVSLTEIGIKTALSIIRKHRLWEVFLVKKLDFTWDEVHEVAEQLEHIKSEKLIDKIDELLDFPKYDPHGDPIPSKDGKFMVRDKELLSDLEVKAGGVCVGVKDTSAPFLKFLDKNGIALGKTIEVLEKEDFDQSLHIKIDQSELHISHQIASNLYVKKNN</sequence>
<dbReference type="Pfam" id="PF02742">
    <property type="entry name" value="Fe_dep_repr_C"/>
    <property type="match status" value="1"/>
</dbReference>
<dbReference type="Pfam" id="PF04023">
    <property type="entry name" value="FeoA"/>
    <property type="match status" value="1"/>
</dbReference>
<comment type="similarity">
    <text evidence="2">Belongs to the DtxR/MntR family.</text>
</comment>
<keyword evidence="9" id="KW-0010">Activator</keyword>
<evidence type="ECO:0000256" key="5">
    <source>
        <dbReference type="ARBA" id="ARBA00022490"/>
    </source>
</evidence>
<dbReference type="GO" id="GO:0003677">
    <property type="term" value="F:DNA binding"/>
    <property type="evidence" value="ECO:0007669"/>
    <property type="project" value="UniProtKB-KW"/>
</dbReference>
<dbReference type="SMART" id="SM00529">
    <property type="entry name" value="HTH_DTXR"/>
    <property type="match status" value="1"/>
</dbReference>
<evidence type="ECO:0000256" key="9">
    <source>
        <dbReference type="ARBA" id="ARBA00023159"/>
    </source>
</evidence>
<dbReference type="AlphaFoldDB" id="A0A1M5MGB1"/>
<comment type="subunit">
    <text evidence="3">Homodimer.</text>
</comment>
<dbReference type="GO" id="GO:0046914">
    <property type="term" value="F:transition metal ion binding"/>
    <property type="evidence" value="ECO:0007669"/>
    <property type="project" value="InterPro"/>
</dbReference>
<protein>
    <recommendedName>
        <fullName evidence="4">Transcriptional regulator MntR</fullName>
    </recommendedName>
    <alternativeName>
        <fullName evidence="13">Manganese transport regulator</fullName>
    </alternativeName>
</protein>
<evidence type="ECO:0000256" key="8">
    <source>
        <dbReference type="ARBA" id="ARBA00023125"/>
    </source>
</evidence>
<evidence type="ECO:0000256" key="12">
    <source>
        <dbReference type="ARBA" id="ARBA00025185"/>
    </source>
</evidence>
<dbReference type="GO" id="GO:0003700">
    <property type="term" value="F:DNA-binding transcription factor activity"/>
    <property type="evidence" value="ECO:0007669"/>
    <property type="project" value="InterPro"/>
</dbReference>
<organism evidence="15 16">
    <name type="scientific">Flagellimonas flava</name>
    <dbReference type="NCBI Taxonomy" id="570519"/>
    <lineage>
        <taxon>Bacteria</taxon>
        <taxon>Pseudomonadati</taxon>
        <taxon>Bacteroidota</taxon>
        <taxon>Flavobacteriia</taxon>
        <taxon>Flavobacteriales</taxon>
        <taxon>Flavobacteriaceae</taxon>
        <taxon>Flagellimonas</taxon>
    </lineage>
</organism>
<evidence type="ECO:0000256" key="6">
    <source>
        <dbReference type="ARBA" id="ARBA00022491"/>
    </source>
</evidence>
<dbReference type="InterPro" id="IPR050536">
    <property type="entry name" value="DtxR_MntR_Metal-Reg"/>
</dbReference>
<dbReference type="InterPro" id="IPR036390">
    <property type="entry name" value="WH_DNA-bd_sf"/>
</dbReference>
<dbReference type="PROSITE" id="PS50944">
    <property type="entry name" value="HTH_DTXR"/>
    <property type="match status" value="1"/>
</dbReference>
<keyword evidence="16" id="KW-1185">Reference proteome</keyword>
<dbReference type="STRING" id="570519.SAMN04488116_2413"/>
<evidence type="ECO:0000256" key="10">
    <source>
        <dbReference type="ARBA" id="ARBA00023163"/>
    </source>
</evidence>
<keyword evidence="7" id="KW-0805">Transcription regulation</keyword>
<dbReference type="InterPro" id="IPR022689">
    <property type="entry name" value="Iron_dep_repressor"/>
</dbReference>